<evidence type="ECO:0000256" key="2">
    <source>
        <dbReference type="ARBA" id="ARBA00012418"/>
    </source>
</evidence>
<keyword evidence="7 10" id="KW-0804">Transcription</keyword>
<dbReference type="Proteomes" id="UP000242520">
    <property type="component" value="Unassembled WGS sequence"/>
</dbReference>
<evidence type="ECO:0000256" key="3">
    <source>
        <dbReference type="ARBA" id="ARBA00013725"/>
    </source>
</evidence>
<evidence type="ECO:0000256" key="6">
    <source>
        <dbReference type="ARBA" id="ARBA00022695"/>
    </source>
</evidence>
<keyword evidence="6 10" id="KW-0548">Nucleotidyltransferase</keyword>
<organism evidence="11 12">
    <name type="scientific">Tepidibacter thalassicus DSM 15285</name>
    <dbReference type="NCBI Taxonomy" id="1123350"/>
    <lineage>
        <taxon>Bacteria</taxon>
        <taxon>Bacillati</taxon>
        <taxon>Bacillota</taxon>
        <taxon>Clostridia</taxon>
        <taxon>Peptostreptococcales</taxon>
        <taxon>Peptostreptococcaceae</taxon>
        <taxon>Tepidibacter</taxon>
    </lineage>
</organism>
<dbReference type="Pfam" id="PF01192">
    <property type="entry name" value="RNA_pol_Rpb6"/>
    <property type="match status" value="1"/>
</dbReference>
<dbReference type="GO" id="GO:0006351">
    <property type="term" value="P:DNA-templated transcription"/>
    <property type="evidence" value="ECO:0007669"/>
    <property type="project" value="UniProtKB-UniRule"/>
</dbReference>
<proteinExistence type="inferred from homology"/>
<dbReference type="RefSeq" id="WP_072723935.1">
    <property type="nucleotide sequence ID" value="NZ_FQXH01000007.1"/>
</dbReference>
<comment type="subunit">
    <text evidence="10">The RNAP catalytic core consists of 2 alpha, 1 beta, 1 beta' and 1 omega subunit. When a sigma factor is associated with the core the holoenzyme is formed, which can initiate transcription.</text>
</comment>
<dbReference type="STRING" id="1123350.SAMN02744040_00835"/>
<evidence type="ECO:0000313" key="11">
    <source>
        <dbReference type="EMBL" id="SHH09810.1"/>
    </source>
</evidence>
<dbReference type="SMART" id="SM01409">
    <property type="entry name" value="RNA_pol_Rpb6"/>
    <property type="match status" value="1"/>
</dbReference>
<comment type="similarity">
    <text evidence="1 10">Belongs to the RNA polymerase subunit omega family.</text>
</comment>
<sequence>MLNPSINELLKKIDNRYSLVIAVSKRARKLIDGDEGLVDVKENKPVAIATYEVAQDKITCRPMTNEEVEKMQEDKKNKDNIKE</sequence>
<dbReference type="InterPro" id="IPR036161">
    <property type="entry name" value="RPB6/omega-like_sf"/>
</dbReference>
<dbReference type="GO" id="GO:0003677">
    <property type="term" value="F:DNA binding"/>
    <property type="evidence" value="ECO:0007669"/>
    <property type="project" value="UniProtKB-UniRule"/>
</dbReference>
<accession>A0A1M5Q7B6</accession>
<evidence type="ECO:0000256" key="1">
    <source>
        <dbReference type="ARBA" id="ARBA00006711"/>
    </source>
</evidence>
<evidence type="ECO:0000256" key="7">
    <source>
        <dbReference type="ARBA" id="ARBA00023163"/>
    </source>
</evidence>
<dbReference type="OrthoDB" id="9815459at2"/>
<dbReference type="InterPro" id="IPR003716">
    <property type="entry name" value="DNA-dir_RNA_pol_omega"/>
</dbReference>
<comment type="catalytic activity">
    <reaction evidence="9 10">
        <text>RNA(n) + a ribonucleoside 5'-triphosphate = RNA(n+1) + diphosphate</text>
        <dbReference type="Rhea" id="RHEA:21248"/>
        <dbReference type="Rhea" id="RHEA-COMP:14527"/>
        <dbReference type="Rhea" id="RHEA-COMP:17342"/>
        <dbReference type="ChEBI" id="CHEBI:33019"/>
        <dbReference type="ChEBI" id="CHEBI:61557"/>
        <dbReference type="ChEBI" id="CHEBI:140395"/>
        <dbReference type="EC" id="2.7.7.6"/>
    </reaction>
</comment>
<dbReference type="AlphaFoldDB" id="A0A1M5Q7B6"/>
<evidence type="ECO:0000256" key="5">
    <source>
        <dbReference type="ARBA" id="ARBA00022679"/>
    </source>
</evidence>
<dbReference type="PANTHER" id="PTHR34476:SF1">
    <property type="entry name" value="DNA-DIRECTED RNA POLYMERASE SUBUNIT OMEGA"/>
    <property type="match status" value="1"/>
</dbReference>
<reference evidence="12" key="1">
    <citation type="submission" date="2016-11" db="EMBL/GenBank/DDBJ databases">
        <authorList>
            <person name="Varghese N."/>
            <person name="Submissions S."/>
        </authorList>
    </citation>
    <scope>NUCLEOTIDE SEQUENCE [LARGE SCALE GENOMIC DNA]</scope>
    <source>
        <strain evidence="12">DSM 15285</strain>
    </source>
</reference>
<dbReference type="NCBIfam" id="TIGR00690">
    <property type="entry name" value="rpoZ"/>
    <property type="match status" value="1"/>
</dbReference>
<gene>
    <name evidence="10" type="primary">rpoZ</name>
    <name evidence="11" type="ORF">SAMN02744040_00835</name>
</gene>
<dbReference type="InterPro" id="IPR006110">
    <property type="entry name" value="Pol_omega/Rpo6/RPB6"/>
</dbReference>
<name>A0A1M5Q7B6_9FIRM</name>
<keyword evidence="5 10" id="KW-0808">Transferase</keyword>
<dbReference type="HAMAP" id="MF_00366">
    <property type="entry name" value="RNApol_bact_RpoZ"/>
    <property type="match status" value="1"/>
</dbReference>
<protein>
    <recommendedName>
        <fullName evidence="3 10">DNA-directed RNA polymerase subunit omega</fullName>
        <shortName evidence="10">RNAP omega subunit</shortName>
        <ecNumber evidence="2 10">2.7.7.6</ecNumber>
    </recommendedName>
    <alternativeName>
        <fullName evidence="10">RNA polymerase omega subunit</fullName>
    </alternativeName>
    <alternativeName>
        <fullName evidence="8 10">Transcriptase subunit omega</fullName>
    </alternativeName>
</protein>
<dbReference type="GO" id="GO:0003899">
    <property type="term" value="F:DNA-directed RNA polymerase activity"/>
    <property type="evidence" value="ECO:0007669"/>
    <property type="project" value="UniProtKB-UniRule"/>
</dbReference>
<keyword evidence="12" id="KW-1185">Reference proteome</keyword>
<dbReference type="Gene3D" id="3.90.940.10">
    <property type="match status" value="1"/>
</dbReference>
<dbReference type="EC" id="2.7.7.6" evidence="2 10"/>
<evidence type="ECO:0000256" key="8">
    <source>
        <dbReference type="ARBA" id="ARBA00029924"/>
    </source>
</evidence>
<keyword evidence="4 10" id="KW-0240">DNA-directed RNA polymerase</keyword>
<dbReference type="PANTHER" id="PTHR34476">
    <property type="entry name" value="DNA-DIRECTED RNA POLYMERASE SUBUNIT OMEGA"/>
    <property type="match status" value="1"/>
</dbReference>
<dbReference type="EMBL" id="FQXH01000007">
    <property type="protein sequence ID" value="SHH09810.1"/>
    <property type="molecule type" value="Genomic_DNA"/>
</dbReference>
<evidence type="ECO:0000256" key="10">
    <source>
        <dbReference type="HAMAP-Rule" id="MF_00366"/>
    </source>
</evidence>
<evidence type="ECO:0000313" key="12">
    <source>
        <dbReference type="Proteomes" id="UP000242520"/>
    </source>
</evidence>
<evidence type="ECO:0000256" key="4">
    <source>
        <dbReference type="ARBA" id="ARBA00022478"/>
    </source>
</evidence>
<comment type="function">
    <text evidence="10">Promotes RNA polymerase assembly. Latches the N- and C-terminal regions of the beta' subunit thereby facilitating its interaction with the beta and alpha subunits.</text>
</comment>
<dbReference type="SUPFAM" id="SSF63562">
    <property type="entry name" value="RPB6/omega subunit-like"/>
    <property type="match status" value="1"/>
</dbReference>
<dbReference type="GO" id="GO:0000428">
    <property type="term" value="C:DNA-directed RNA polymerase complex"/>
    <property type="evidence" value="ECO:0007669"/>
    <property type="project" value="UniProtKB-KW"/>
</dbReference>
<evidence type="ECO:0000256" key="9">
    <source>
        <dbReference type="ARBA" id="ARBA00048552"/>
    </source>
</evidence>